<gene>
    <name evidence="1" type="ORF">K402DRAFT_11414</name>
</gene>
<sequence length="149" mass="16547">MTSQSKPTGVLDGYPISTSSHGDLGNSWPLRVRVLLGKTGGSFWRSGVRRYGMPELPSYPQSYRSRRRSSDVKPDRCFLGYAERRRGDGSRDSAVSGKAGVSFHPLFVRFLGITGTNSGVWEHRSIFLICHAINYSGRTHHGSLITCNR</sequence>
<organism evidence="1 2">
    <name type="scientific">Aulographum hederae CBS 113979</name>
    <dbReference type="NCBI Taxonomy" id="1176131"/>
    <lineage>
        <taxon>Eukaryota</taxon>
        <taxon>Fungi</taxon>
        <taxon>Dikarya</taxon>
        <taxon>Ascomycota</taxon>
        <taxon>Pezizomycotina</taxon>
        <taxon>Dothideomycetes</taxon>
        <taxon>Pleosporomycetidae</taxon>
        <taxon>Aulographales</taxon>
        <taxon>Aulographaceae</taxon>
    </lineage>
</organism>
<name>A0A6G1H7J7_9PEZI</name>
<dbReference type="Proteomes" id="UP000800041">
    <property type="component" value="Unassembled WGS sequence"/>
</dbReference>
<keyword evidence="2" id="KW-1185">Reference proteome</keyword>
<dbReference type="AlphaFoldDB" id="A0A6G1H7J7"/>
<reference evidence="1" key="1">
    <citation type="journal article" date="2020" name="Stud. Mycol.">
        <title>101 Dothideomycetes genomes: a test case for predicting lifestyles and emergence of pathogens.</title>
        <authorList>
            <person name="Haridas S."/>
            <person name="Albert R."/>
            <person name="Binder M."/>
            <person name="Bloem J."/>
            <person name="Labutti K."/>
            <person name="Salamov A."/>
            <person name="Andreopoulos B."/>
            <person name="Baker S."/>
            <person name="Barry K."/>
            <person name="Bills G."/>
            <person name="Bluhm B."/>
            <person name="Cannon C."/>
            <person name="Castanera R."/>
            <person name="Culley D."/>
            <person name="Daum C."/>
            <person name="Ezra D."/>
            <person name="Gonzalez J."/>
            <person name="Henrissat B."/>
            <person name="Kuo A."/>
            <person name="Liang C."/>
            <person name="Lipzen A."/>
            <person name="Lutzoni F."/>
            <person name="Magnuson J."/>
            <person name="Mondo S."/>
            <person name="Nolan M."/>
            <person name="Ohm R."/>
            <person name="Pangilinan J."/>
            <person name="Park H.-J."/>
            <person name="Ramirez L."/>
            <person name="Alfaro M."/>
            <person name="Sun H."/>
            <person name="Tritt A."/>
            <person name="Yoshinaga Y."/>
            <person name="Zwiers L.-H."/>
            <person name="Turgeon B."/>
            <person name="Goodwin S."/>
            <person name="Spatafora J."/>
            <person name="Crous P."/>
            <person name="Grigoriev I."/>
        </authorList>
    </citation>
    <scope>NUCLEOTIDE SEQUENCE</scope>
    <source>
        <strain evidence="1">CBS 113979</strain>
    </source>
</reference>
<evidence type="ECO:0000313" key="1">
    <source>
        <dbReference type="EMBL" id="KAF1988938.1"/>
    </source>
</evidence>
<protein>
    <submittedName>
        <fullName evidence="1">Uncharacterized protein</fullName>
    </submittedName>
</protein>
<evidence type="ECO:0000313" key="2">
    <source>
        <dbReference type="Proteomes" id="UP000800041"/>
    </source>
</evidence>
<accession>A0A6G1H7J7</accession>
<proteinExistence type="predicted"/>
<dbReference type="EMBL" id="ML977146">
    <property type="protein sequence ID" value="KAF1988938.1"/>
    <property type="molecule type" value="Genomic_DNA"/>
</dbReference>